<dbReference type="AlphaFoldDB" id="A0A0C9ZMA6"/>
<evidence type="ECO:0000313" key="1">
    <source>
        <dbReference type="EMBL" id="KIK23472.1"/>
    </source>
</evidence>
<keyword evidence="2" id="KW-1185">Reference proteome</keyword>
<dbReference type="EMBL" id="KN833725">
    <property type="protein sequence ID" value="KIK23472.1"/>
    <property type="molecule type" value="Genomic_DNA"/>
</dbReference>
<dbReference type="HOGENOM" id="CLU_2639021_0_0_1"/>
<name>A0A0C9ZMA6_9AGAM</name>
<gene>
    <name evidence="1" type="ORF">PISMIDRAFT_679160</name>
</gene>
<organism evidence="1 2">
    <name type="scientific">Pisolithus microcarpus 441</name>
    <dbReference type="NCBI Taxonomy" id="765257"/>
    <lineage>
        <taxon>Eukaryota</taxon>
        <taxon>Fungi</taxon>
        <taxon>Dikarya</taxon>
        <taxon>Basidiomycota</taxon>
        <taxon>Agaricomycotina</taxon>
        <taxon>Agaricomycetes</taxon>
        <taxon>Agaricomycetidae</taxon>
        <taxon>Boletales</taxon>
        <taxon>Sclerodermatineae</taxon>
        <taxon>Pisolithaceae</taxon>
        <taxon>Pisolithus</taxon>
    </lineage>
</organism>
<accession>A0A0C9ZMA6</accession>
<reference evidence="2" key="2">
    <citation type="submission" date="2015-01" db="EMBL/GenBank/DDBJ databases">
        <title>Evolutionary Origins and Diversification of the Mycorrhizal Mutualists.</title>
        <authorList>
            <consortium name="DOE Joint Genome Institute"/>
            <consortium name="Mycorrhizal Genomics Consortium"/>
            <person name="Kohler A."/>
            <person name="Kuo A."/>
            <person name="Nagy L.G."/>
            <person name="Floudas D."/>
            <person name="Copeland A."/>
            <person name="Barry K.W."/>
            <person name="Cichocki N."/>
            <person name="Veneault-Fourrey C."/>
            <person name="LaButti K."/>
            <person name="Lindquist E.A."/>
            <person name="Lipzen A."/>
            <person name="Lundell T."/>
            <person name="Morin E."/>
            <person name="Murat C."/>
            <person name="Riley R."/>
            <person name="Ohm R."/>
            <person name="Sun H."/>
            <person name="Tunlid A."/>
            <person name="Henrissat B."/>
            <person name="Grigoriev I.V."/>
            <person name="Hibbett D.S."/>
            <person name="Martin F."/>
        </authorList>
    </citation>
    <scope>NUCLEOTIDE SEQUENCE [LARGE SCALE GENOMIC DNA]</scope>
    <source>
        <strain evidence="2">441</strain>
    </source>
</reference>
<proteinExistence type="predicted"/>
<evidence type="ECO:0000313" key="2">
    <source>
        <dbReference type="Proteomes" id="UP000054018"/>
    </source>
</evidence>
<protein>
    <submittedName>
        <fullName evidence="1">Uncharacterized protein</fullName>
    </submittedName>
</protein>
<reference evidence="1 2" key="1">
    <citation type="submission" date="2014-04" db="EMBL/GenBank/DDBJ databases">
        <authorList>
            <consortium name="DOE Joint Genome Institute"/>
            <person name="Kuo A."/>
            <person name="Kohler A."/>
            <person name="Costa M.D."/>
            <person name="Nagy L.G."/>
            <person name="Floudas D."/>
            <person name="Copeland A."/>
            <person name="Barry K.W."/>
            <person name="Cichocki N."/>
            <person name="Veneault-Fourrey C."/>
            <person name="LaButti K."/>
            <person name="Lindquist E.A."/>
            <person name="Lipzen A."/>
            <person name="Lundell T."/>
            <person name="Morin E."/>
            <person name="Murat C."/>
            <person name="Sun H."/>
            <person name="Tunlid A."/>
            <person name="Henrissat B."/>
            <person name="Grigoriev I.V."/>
            <person name="Hibbett D.S."/>
            <person name="Martin F."/>
            <person name="Nordberg H.P."/>
            <person name="Cantor M.N."/>
            <person name="Hua S.X."/>
        </authorList>
    </citation>
    <scope>NUCLEOTIDE SEQUENCE [LARGE SCALE GENOMIC DNA]</scope>
    <source>
        <strain evidence="1 2">441</strain>
    </source>
</reference>
<dbReference type="Proteomes" id="UP000054018">
    <property type="component" value="Unassembled WGS sequence"/>
</dbReference>
<sequence length="77" mass="8297">MSGRHVHAARKSIYEGALGHSAVLAPTSRMPCYDPRSTVYMETLALDSALKLYFPAVATALTCGVYHTSTSYSTSLL</sequence>